<dbReference type="KEGG" id="agl:PYTT_0973"/>
<proteinExistence type="predicted"/>
<protein>
    <submittedName>
        <fullName evidence="1">Ribonuclease toxin brnt of type ii toxin-antitoxin system</fullName>
    </submittedName>
</protein>
<gene>
    <name evidence="1" type="ORF">PYTT_0973</name>
</gene>
<reference evidence="2" key="1">
    <citation type="submission" date="2016-09" db="EMBL/GenBank/DDBJ databases">
        <authorList>
            <person name="Koehorst J."/>
        </authorList>
    </citation>
    <scope>NUCLEOTIDE SEQUENCE [LARGE SCALE GENOMIC DNA]</scope>
</reference>
<sequence>MELDLQQLVFDPVRYTPQEIEECFEDPFGIRLMPDDVAWTKDARYFCLAKTLKGRPLLIVYWSNGKTARVVGIREMTDAEQHYYNRKHADI</sequence>
<keyword evidence="2" id="KW-1185">Reference proteome</keyword>
<dbReference type="EMBL" id="LT629973">
    <property type="protein sequence ID" value="SEH81866.1"/>
    <property type="molecule type" value="Genomic_DNA"/>
</dbReference>
<dbReference type="OrthoDB" id="194855at2"/>
<dbReference type="Proteomes" id="UP000176204">
    <property type="component" value="Chromosome I"/>
</dbReference>
<dbReference type="STRING" id="1679444.PYTT_0973"/>
<evidence type="ECO:0000313" key="1">
    <source>
        <dbReference type="EMBL" id="SEH81866.1"/>
    </source>
</evidence>
<dbReference type="RefSeq" id="WP_067773082.1">
    <property type="nucleotide sequence ID" value="NZ_LIGX01000007.1"/>
</dbReference>
<dbReference type="AlphaFoldDB" id="A0A1C7PI81"/>
<accession>A0A1C7PI81</accession>
<evidence type="ECO:0000313" key="2">
    <source>
        <dbReference type="Proteomes" id="UP000176204"/>
    </source>
</evidence>
<organism evidence="1 2">
    <name type="scientific">Akkermansia glycaniphila</name>
    <dbReference type="NCBI Taxonomy" id="1679444"/>
    <lineage>
        <taxon>Bacteria</taxon>
        <taxon>Pseudomonadati</taxon>
        <taxon>Verrucomicrobiota</taxon>
        <taxon>Verrucomicrobiia</taxon>
        <taxon>Verrucomicrobiales</taxon>
        <taxon>Akkermansiaceae</taxon>
        <taxon>Akkermansia</taxon>
    </lineage>
</organism>
<name>A0A1C7PI81_9BACT</name>